<dbReference type="GO" id="GO:0004634">
    <property type="term" value="F:phosphopyruvate hydratase activity"/>
    <property type="evidence" value="ECO:0007669"/>
    <property type="project" value="UniProtKB-EC"/>
</dbReference>
<feature type="non-terminal residue" evidence="8">
    <location>
        <position position="55"/>
    </location>
</feature>
<dbReference type="GO" id="GO:0006096">
    <property type="term" value="P:glycolytic process"/>
    <property type="evidence" value="ECO:0007669"/>
    <property type="project" value="UniProtKB-UniPathway"/>
</dbReference>
<reference evidence="8" key="1">
    <citation type="journal article" date="2014" name="Front. Microbiol.">
        <title>High frequency of phylogenetically diverse reductive dehalogenase-homologous genes in deep subseafloor sedimentary metagenomes.</title>
        <authorList>
            <person name="Kawai M."/>
            <person name="Futagami T."/>
            <person name="Toyoda A."/>
            <person name="Takaki Y."/>
            <person name="Nishi S."/>
            <person name="Hori S."/>
            <person name="Arai W."/>
            <person name="Tsubouchi T."/>
            <person name="Morono Y."/>
            <person name="Uchiyama I."/>
            <person name="Ito T."/>
            <person name="Fujiyama A."/>
            <person name="Inagaki F."/>
            <person name="Takami H."/>
        </authorList>
    </citation>
    <scope>NUCLEOTIDE SEQUENCE</scope>
    <source>
        <strain evidence="8">Expedition CK06-06</strain>
    </source>
</reference>
<feature type="compositionally biased region" description="Basic and acidic residues" evidence="6">
    <location>
        <begin position="1"/>
        <end position="18"/>
    </location>
</feature>
<dbReference type="Gene3D" id="3.20.20.120">
    <property type="entry name" value="Enolase-like C-terminal domain"/>
    <property type="match status" value="1"/>
</dbReference>
<protein>
    <recommendedName>
        <fullName evidence="3">phosphopyruvate hydratase</fullName>
        <ecNumber evidence="3">4.2.1.11</ecNumber>
    </recommendedName>
</protein>
<feature type="domain" description="Enolase C-terminal TIM barrel" evidence="7">
    <location>
        <begin position="13"/>
        <end position="55"/>
    </location>
</feature>
<proteinExistence type="inferred from homology"/>
<dbReference type="InterPro" id="IPR020810">
    <property type="entry name" value="Enolase_C"/>
</dbReference>
<evidence type="ECO:0000256" key="3">
    <source>
        <dbReference type="ARBA" id="ARBA00012058"/>
    </source>
</evidence>
<name>X1Q896_9ZZZZ</name>
<dbReference type="AlphaFoldDB" id="X1Q896"/>
<gene>
    <name evidence="8" type="ORF">S06H3_42531</name>
</gene>
<dbReference type="Pfam" id="PF00113">
    <property type="entry name" value="Enolase_C"/>
    <property type="match status" value="1"/>
</dbReference>
<dbReference type="EMBL" id="BARV01026309">
    <property type="protein sequence ID" value="GAI39459.1"/>
    <property type="molecule type" value="Genomic_DNA"/>
</dbReference>
<accession>X1Q896</accession>
<comment type="pathway">
    <text evidence="1">Carbohydrate degradation; glycolysis; pyruvate from D-glyceraldehyde 3-phosphate: step 4/5.</text>
</comment>
<comment type="similarity">
    <text evidence="2">Belongs to the enolase family.</text>
</comment>
<keyword evidence="4" id="KW-0324">Glycolysis</keyword>
<evidence type="ECO:0000256" key="6">
    <source>
        <dbReference type="SAM" id="MobiDB-lite"/>
    </source>
</evidence>
<evidence type="ECO:0000256" key="1">
    <source>
        <dbReference type="ARBA" id="ARBA00005031"/>
    </source>
</evidence>
<evidence type="ECO:0000256" key="5">
    <source>
        <dbReference type="ARBA" id="ARBA00023239"/>
    </source>
</evidence>
<evidence type="ECO:0000313" key="8">
    <source>
        <dbReference type="EMBL" id="GAI39459.1"/>
    </source>
</evidence>
<comment type="caution">
    <text evidence="8">The sequence shown here is derived from an EMBL/GenBank/DDBJ whole genome shotgun (WGS) entry which is preliminary data.</text>
</comment>
<dbReference type="SUPFAM" id="SSF51604">
    <property type="entry name" value="Enolase C-terminal domain-like"/>
    <property type="match status" value="1"/>
</dbReference>
<evidence type="ECO:0000259" key="7">
    <source>
        <dbReference type="Pfam" id="PF00113"/>
    </source>
</evidence>
<organism evidence="8">
    <name type="scientific">marine sediment metagenome</name>
    <dbReference type="NCBI Taxonomy" id="412755"/>
    <lineage>
        <taxon>unclassified sequences</taxon>
        <taxon>metagenomes</taxon>
        <taxon>ecological metagenomes</taxon>
    </lineage>
</organism>
<evidence type="ECO:0000256" key="4">
    <source>
        <dbReference type="ARBA" id="ARBA00023152"/>
    </source>
</evidence>
<dbReference type="InterPro" id="IPR036849">
    <property type="entry name" value="Enolase-like_C_sf"/>
</dbReference>
<keyword evidence="5" id="KW-0456">Lyase</keyword>
<dbReference type="UniPathway" id="UPA00109">
    <property type="reaction ID" value="UER00187"/>
</dbReference>
<evidence type="ECO:0000256" key="2">
    <source>
        <dbReference type="ARBA" id="ARBA00009604"/>
    </source>
</evidence>
<dbReference type="EC" id="4.2.1.11" evidence="3"/>
<feature type="region of interest" description="Disordered" evidence="6">
    <location>
        <begin position="1"/>
        <end position="27"/>
    </location>
</feature>
<sequence length="55" mass="6139">MRDPTTDEDHLIHHHIDPDNAAGNSGKEPAEMVEYYVKLVSAYPIISIEDGMAED</sequence>